<evidence type="ECO:0000313" key="1">
    <source>
        <dbReference type="EMBL" id="MUP05654.1"/>
    </source>
</evidence>
<sequence length="390" mass="43303">MVTSIVTTSANNTVMDFSTSGSHGYVGGSTPYGLWADGPIHPWRDANGTPTFITAHSEGYRFNVVSDWQNGATWTNWGQGMNWNSPRDTVEGHYANRYWVFAGFARGSTVVALAHHEFYQAPTTIGGVAGFNSNKYGFNTRWVNSITYVKSTNDGQSWSVPNPGDFGQNHHNVRCVLIPEPWNTQSINTAYGFFHPSNIVKEGNYYYAFVEVRNLPGNTTVLDNGFAMIRTSNLDASTGWQFYNNSNQWETVNHSYYQGNLAPQQPKVFFKVTGWDSYTTSERNGRMAQAIRYHVPSQKWILFGFTGLEGDGLCYCVSDTLANPQFEANGRRMISLAGGGAANEYNNNHYIGVFDPNSQDQNYQTILGNTALLMTADAGVRYKAGTISIT</sequence>
<dbReference type="Proteomes" id="UP000175993">
    <property type="component" value="Unassembled WGS sequence"/>
</dbReference>
<protein>
    <recommendedName>
        <fullName evidence="3">DUF4185 domain-containing protein</fullName>
    </recommendedName>
</protein>
<evidence type="ECO:0000313" key="2">
    <source>
        <dbReference type="Proteomes" id="UP000175993"/>
    </source>
</evidence>
<reference evidence="1 2" key="1">
    <citation type="submission" date="2019-11" db="EMBL/GenBank/DDBJ databases">
        <title>Whole-genome sequencing of Allorhizobium vitis.</title>
        <authorList>
            <person name="Gan H.M."/>
            <person name="Savka M.A."/>
        </authorList>
    </citation>
    <scope>NUCLEOTIDE SEQUENCE [LARGE SCALE GENOMIC DNA]</scope>
    <source>
        <strain evidence="1 2">AB4</strain>
    </source>
</reference>
<dbReference type="RefSeq" id="WP_139190234.1">
    <property type="nucleotide sequence ID" value="NZ_CP118259.1"/>
</dbReference>
<accession>A0ABD6GGS8</accession>
<dbReference type="EMBL" id="MBEV02000006">
    <property type="protein sequence ID" value="MUP05654.1"/>
    <property type="molecule type" value="Genomic_DNA"/>
</dbReference>
<organism evidence="1 2">
    <name type="scientific">Agrobacterium vitis</name>
    <name type="common">Rhizobium vitis</name>
    <dbReference type="NCBI Taxonomy" id="373"/>
    <lineage>
        <taxon>Bacteria</taxon>
        <taxon>Pseudomonadati</taxon>
        <taxon>Pseudomonadota</taxon>
        <taxon>Alphaproteobacteria</taxon>
        <taxon>Hyphomicrobiales</taxon>
        <taxon>Rhizobiaceae</taxon>
        <taxon>Rhizobium/Agrobacterium group</taxon>
        <taxon>Agrobacterium</taxon>
    </lineage>
</organism>
<proteinExistence type="predicted"/>
<gene>
    <name evidence="1" type="ORF">BBI04_012665</name>
</gene>
<evidence type="ECO:0008006" key="3">
    <source>
        <dbReference type="Google" id="ProtNLM"/>
    </source>
</evidence>
<dbReference type="AlphaFoldDB" id="A0ABD6GGS8"/>
<name>A0ABD6GGS8_AGRVI</name>
<comment type="caution">
    <text evidence="1">The sequence shown here is derived from an EMBL/GenBank/DDBJ whole genome shotgun (WGS) entry which is preliminary data.</text>
</comment>